<dbReference type="SUPFAM" id="SSF48403">
    <property type="entry name" value="Ankyrin repeat"/>
    <property type="match status" value="1"/>
</dbReference>
<evidence type="ECO:0000256" key="3">
    <source>
        <dbReference type="PROSITE-ProRule" id="PRU00023"/>
    </source>
</evidence>
<evidence type="ECO:0000259" key="4">
    <source>
        <dbReference type="PROSITE" id="PS50188"/>
    </source>
</evidence>
<dbReference type="InterPro" id="IPR055530">
    <property type="entry name" value="DUF7104"/>
</dbReference>
<evidence type="ECO:0000313" key="5">
    <source>
        <dbReference type="EMBL" id="PKX98642.1"/>
    </source>
</evidence>
<dbReference type="PROSITE" id="PS50297">
    <property type="entry name" value="ANK_REP_REGION"/>
    <property type="match status" value="1"/>
</dbReference>
<dbReference type="InterPro" id="IPR013320">
    <property type="entry name" value="ConA-like_dom_sf"/>
</dbReference>
<dbReference type="SMART" id="SM00449">
    <property type="entry name" value="SPRY"/>
    <property type="match status" value="1"/>
</dbReference>
<reference evidence="6" key="1">
    <citation type="journal article" date="2018" name="Proc. Natl. Acad. Sci. U.S.A.">
        <title>Linking secondary metabolites to gene clusters through genome sequencing of six diverse Aspergillus species.</title>
        <authorList>
            <person name="Kaerboelling I."/>
            <person name="Vesth T.C."/>
            <person name="Frisvad J.C."/>
            <person name="Nybo J.L."/>
            <person name="Theobald S."/>
            <person name="Kuo A."/>
            <person name="Bowyer P."/>
            <person name="Matsuda Y."/>
            <person name="Mondo S."/>
            <person name="Lyhne E.K."/>
            <person name="Kogle M.E."/>
            <person name="Clum A."/>
            <person name="Lipzen A."/>
            <person name="Salamov A."/>
            <person name="Ngan C.Y."/>
            <person name="Daum C."/>
            <person name="Chiniquy J."/>
            <person name="Barry K."/>
            <person name="LaButti K."/>
            <person name="Haridas S."/>
            <person name="Simmons B.A."/>
            <person name="Magnuson J.K."/>
            <person name="Mortensen U.H."/>
            <person name="Larsen T.O."/>
            <person name="Grigoriev I.V."/>
            <person name="Baker S.E."/>
            <person name="Andersen M.R."/>
        </authorList>
    </citation>
    <scope>NUCLEOTIDE SEQUENCE [LARGE SCALE GENOMIC DNA]</scope>
    <source>
        <strain evidence="6">IBT 16806</strain>
    </source>
</reference>
<accession>A0A2I1CLZ9</accession>
<dbReference type="STRING" id="1392255.A0A2I1CLZ9"/>
<feature type="domain" description="B30.2/SPRY" evidence="4">
    <location>
        <begin position="437"/>
        <end position="631"/>
    </location>
</feature>
<dbReference type="GeneID" id="36528768"/>
<comment type="caution">
    <text evidence="5">The sequence shown here is derived from an EMBL/GenBank/DDBJ whole genome shotgun (WGS) entry which is preliminary data.</text>
</comment>
<evidence type="ECO:0000256" key="2">
    <source>
        <dbReference type="ARBA" id="ARBA00023043"/>
    </source>
</evidence>
<dbReference type="RefSeq" id="XP_024687237.1">
    <property type="nucleotide sequence ID" value="XM_024821442.1"/>
</dbReference>
<dbReference type="InterPro" id="IPR051637">
    <property type="entry name" value="Ank_repeat_dom-contain_49"/>
</dbReference>
<dbReference type="AlphaFoldDB" id="A0A2I1CLZ9"/>
<evidence type="ECO:0000256" key="1">
    <source>
        <dbReference type="ARBA" id="ARBA00022737"/>
    </source>
</evidence>
<dbReference type="InterPro" id="IPR002110">
    <property type="entry name" value="Ankyrin_rpt"/>
</dbReference>
<dbReference type="SUPFAM" id="SSF49899">
    <property type="entry name" value="Concanavalin A-like lectins/glucanases"/>
    <property type="match status" value="1"/>
</dbReference>
<keyword evidence="2 3" id="KW-0040">ANK repeat</keyword>
<proteinExistence type="predicted"/>
<dbReference type="Pfam" id="PF00622">
    <property type="entry name" value="SPRY"/>
    <property type="match status" value="1"/>
</dbReference>
<organism evidence="5 6">
    <name type="scientific">Aspergillus novofumigatus (strain IBT 16806)</name>
    <dbReference type="NCBI Taxonomy" id="1392255"/>
    <lineage>
        <taxon>Eukaryota</taxon>
        <taxon>Fungi</taxon>
        <taxon>Dikarya</taxon>
        <taxon>Ascomycota</taxon>
        <taxon>Pezizomycotina</taxon>
        <taxon>Eurotiomycetes</taxon>
        <taxon>Eurotiomycetidae</taxon>
        <taxon>Eurotiales</taxon>
        <taxon>Aspergillaceae</taxon>
        <taxon>Aspergillus</taxon>
        <taxon>Aspergillus subgen. Fumigati</taxon>
    </lineage>
</organism>
<name>A0A2I1CLZ9_ASPN1</name>
<dbReference type="EMBL" id="MSZS01000001">
    <property type="protein sequence ID" value="PKX98642.1"/>
    <property type="molecule type" value="Genomic_DNA"/>
</dbReference>
<dbReference type="PANTHER" id="PTHR24180:SF45">
    <property type="entry name" value="POLY [ADP-RIBOSE] POLYMERASE TANKYRASE"/>
    <property type="match status" value="1"/>
</dbReference>
<dbReference type="Gene3D" id="2.60.120.920">
    <property type="match status" value="1"/>
</dbReference>
<dbReference type="PROSITE" id="PS50188">
    <property type="entry name" value="B302_SPRY"/>
    <property type="match status" value="1"/>
</dbReference>
<protein>
    <submittedName>
        <fullName evidence="5">SPRY-domain-containing protein</fullName>
    </submittedName>
</protein>
<dbReference type="VEuPathDB" id="FungiDB:P174DRAFT_24539"/>
<dbReference type="Pfam" id="PF12796">
    <property type="entry name" value="Ank_2"/>
    <property type="match status" value="1"/>
</dbReference>
<dbReference type="Gene3D" id="1.20.5.340">
    <property type="match status" value="3"/>
</dbReference>
<keyword evidence="1" id="KW-0677">Repeat</keyword>
<keyword evidence="6" id="KW-1185">Reference proteome</keyword>
<dbReference type="InterPro" id="IPR001870">
    <property type="entry name" value="B30.2/SPRY"/>
</dbReference>
<dbReference type="Gene3D" id="1.25.40.20">
    <property type="entry name" value="Ankyrin repeat-containing domain"/>
    <property type="match status" value="2"/>
</dbReference>
<dbReference type="SMART" id="SM00248">
    <property type="entry name" value="ANK"/>
    <property type="match status" value="5"/>
</dbReference>
<sequence length="664" mass="72617">MRYYTGRSTLLRRTMTSLSSGKLKKSFFRFASKERETWLRRYRDMRPFERIPEGFSVFHVAARWGIASLVHFALSEISGCDDMQSTRDNDRDIRRYDDSEFVAANRVTPLEEAAREGRADIIHVLLKNALPAMVIRTEVVVAAAANQQSSKVLALLLNERGDQIKVTEAVVKGAAGNRENGEEVMELLLDQRGHQIGITEDVVKAAAGNQTKGKEVMDLLLDRRGVEVPVTEDVVKAAAENRGGKEVMELLLDQRGDQIHITEDVVKAAAGNQMKGREMMALLLDRRGHETQTTEDVAKVAAGNRGNGEEVMALLLDRQGDQIQVTKGVIKAAAGNGRKGKEVMALLLGHLGRQIQIEHHELQTASWKRNIEKVEQLLANGANAASANRCGWAPLHAASWNGDIQVARLLLAKGAHPTAKSNIGWTPLDAALANGRVDTVRLLLPHDPDAAANFTPTCFSDLRKSGVLELDGEKLEVRYVRLPNKGRAAPGPPVVFGSVLANKPISPLEDVFYFEIEVISSGHNGAIALGVCRENSVLERMPGWEETSWGYHGDDGKKFHSASQGQPYAEKFGDGDRIGCRLEMSSGKLEFFKNGRALGVAFTNVHGFVFPVVGIGSYGAQFGLISGRMQRAGADSPKYSEASCLRVYYCGLRGGLAGLARFRA</sequence>
<gene>
    <name evidence="5" type="ORF">P174DRAFT_24539</name>
</gene>
<dbReference type="PANTHER" id="PTHR24180">
    <property type="entry name" value="CYCLIN-DEPENDENT KINASE INHIBITOR 2C-RELATED"/>
    <property type="match status" value="1"/>
</dbReference>
<dbReference type="InterPro" id="IPR003877">
    <property type="entry name" value="SPRY_dom"/>
</dbReference>
<feature type="repeat" description="ANK" evidence="3">
    <location>
        <begin position="390"/>
        <end position="422"/>
    </location>
</feature>
<dbReference type="Proteomes" id="UP000234474">
    <property type="component" value="Unassembled WGS sequence"/>
</dbReference>
<evidence type="ECO:0000313" key="6">
    <source>
        <dbReference type="Proteomes" id="UP000234474"/>
    </source>
</evidence>
<dbReference type="PROSITE" id="PS50088">
    <property type="entry name" value="ANK_REPEAT"/>
    <property type="match status" value="1"/>
</dbReference>
<dbReference type="Pfam" id="PF23397">
    <property type="entry name" value="DUF7104"/>
    <property type="match status" value="7"/>
</dbReference>
<dbReference type="OrthoDB" id="1577640at2759"/>
<dbReference type="InterPro" id="IPR043136">
    <property type="entry name" value="B30.2/SPRY_sf"/>
</dbReference>
<dbReference type="InterPro" id="IPR036770">
    <property type="entry name" value="Ankyrin_rpt-contain_sf"/>
</dbReference>